<proteinExistence type="predicted"/>
<dbReference type="EMBL" id="CDNC01000001">
    <property type="protein sequence ID" value="CEM60600.1"/>
    <property type="molecule type" value="Genomic_DNA"/>
</dbReference>
<name>A0A0B7GUH0_TREPH</name>
<accession>A0A0B7GUH0</accession>
<organism evidence="1 2">
    <name type="scientific">Treponema phagedenis</name>
    <dbReference type="NCBI Taxonomy" id="162"/>
    <lineage>
        <taxon>Bacteria</taxon>
        <taxon>Pseudomonadati</taxon>
        <taxon>Spirochaetota</taxon>
        <taxon>Spirochaetia</taxon>
        <taxon>Spirochaetales</taxon>
        <taxon>Treponemataceae</taxon>
        <taxon>Treponema</taxon>
    </lineage>
</organism>
<protein>
    <submittedName>
        <fullName evidence="1">Uncharacterized protein</fullName>
    </submittedName>
</protein>
<keyword evidence="2" id="KW-1185">Reference proteome</keyword>
<gene>
    <name evidence="1" type="ORF">TPHV1_10268</name>
</gene>
<dbReference type="AlphaFoldDB" id="A0A0B7GUH0"/>
<evidence type="ECO:0000313" key="2">
    <source>
        <dbReference type="Proteomes" id="UP000042527"/>
    </source>
</evidence>
<evidence type="ECO:0000313" key="1">
    <source>
        <dbReference type="EMBL" id="CEM60600.1"/>
    </source>
</evidence>
<reference evidence="2" key="1">
    <citation type="submission" date="2015-01" db="EMBL/GenBank/DDBJ databases">
        <authorList>
            <person name="Manzoor Shahid"/>
            <person name="Zubair Saima"/>
        </authorList>
    </citation>
    <scope>NUCLEOTIDE SEQUENCE [LARGE SCALE GENOMIC DNA]</scope>
    <source>
        <strain evidence="2">V1</strain>
    </source>
</reference>
<dbReference type="Proteomes" id="UP000042527">
    <property type="component" value="Unassembled WGS sequence"/>
</dbReference>
<sequence>MLAVCEYYFASRMQVLGFFNDHINEGCYQAVRLGESAA</sequence>